<reference evidence="4 5" key="1">
    <citation type="journal article" date="2016" name="Nat. Commun.">
        <title>Thousands of microbial genomes shed light on interconnected biogeochemical processes in an aquifer system.</title>
        <authorList>
            <person name="Anantharaman K."/>
            <person name="Brown C.T."/>
            <person name="Hug L.A."/>
            <person name="Sharon I."/>
            <person name="Castelle C.J."/>
            <person name="Probst A.J."/>
            <person name="Thomas B.C."/>
            <person name="Singh A."/>
            <person name="Wilkins M.J."/>
            <person name="Karaoz U."/>
            <person name="Brodie E.L."/>
            <person name="Williams K.H."/>
            <person name="Hubbard S.S."/>
            <person name="Banfield J.F."/>
        </authorList>
    </citation>
    <scope>NUCLEOTIDE SEQUENCE [LARGE SCALE GENOMIC DNA]</scope>
</reference>
<dbReference type="GO" id="GO:0009117">
    <property type="term" value="P:nucleotide metabolic process"/>
    <property type="evidence" value="ECO:0007669"/>
    <property type="project" value="TreeGrafter"/>
</dbReference>
<evidence type="ECO:0000313" key="5">
    <source>
        <dbReference type="Proteomes" id="UP000178570"/>
    </source>
</evidence>
<proteinExistence type="predicted"/>
<dbReference type="Proteomes" id="UP000178570">
    <property type="component" value="Unassembled WGS sequence"/>
</dbReference>
<dbReference type="Gene3D" id="3.30.428.10">
    <property type="entry name" value="HIT-like"/>
    <property type="match status" value="1"/>
</dbReference>
<comment type="caution">
    <text evidence="4">The sequence shown here is derived from an EMBL/GenBank/DDBJ whole genome shotgun (WGS) entry which is preliminary data.</text>
</comment>
<dbReference type="PANTHER" id="PTHR46648">
    <property type="entry name" value="HIT FAMILY PROTEIN 1"/>
    <property type="match status" value="1"/>
</dbReference>
<comment type="caution">
    <text evidence="2">Lacks conserved residue(s) required for the propagation of feature annotation.</text>
</comment>
<protein>
    <recommendedName>
        <fullName evidence="3">HIT domain-containing protein</fullName>
    </recommendedName>
</protein>
<gene>
    <name evidence="4" type="ORF">A2570_01905</name>
</gene>
<name>A0A1G1XKJ5_9BACT</name>
<sequence length="147" mass="16823">MNCIFCKIISGELPSARVWEDDKHLAIFDIFPNTKGMTLLLTKQHFDSDVFKMPVEDIKNLSVAAKILSEFLKRGLGVERVAMVMEGTGVNHAHIKMYPMHKGEREMEETKEIAFFNEYPGYISTQIGPKADFEELKKLAEEIKNKN</sequence>
<dbReference type="PRINTS" id="PR00332">
    <property type="entry name" value="HISTRIAD"/>
</dbReference>
<dbReference type="Pfam" id="PF01230">
    <property type="entry name" value="HIT"/>
    <property type="match status" value="1"/>
</dbReference>
<dbReference type="InterPro" id="IPR036265">
    <property type="entry name" value="HIT-like_sf"/>
</dbReference>
<dbReference type="SUPFAM" id="SSF54197">
    <property type="entry name" value="HIT-like"/>
    <property type="match status" value="1"/>
</dbReference>
<dbReference type="AlphaFoldDB" id="A0A1G1XKJ5"/>
<feature type="active site" description="Tele-AMP-histidine intermediate" evidence="1">
    <location>
        <position position="94"/>
    </location>
</feature>
<dbReference type="InterPro" id="IPR001310">
    <property type="entry name" value="Histidine_triad_HIT"/>
</dbReference>
<accession>A0A1G1XKJ5</accession>
<dbReference type="GO" id="GO:0003824">
    <property type="term" value="F:catalytic activity"/>
    <property type="evidence" value="ECO:0007669"/>
    <property type="project" value="InterPro"/>
</dbReference>
<evidence type="ECO:0000313" key="4">
    <source>
        <dbReference type="EMBL" id="OGY40482.1"/>
    </source>
</evidence>
<evidence type="ECO:0000259" key="3">
    <source>
        <dbReference type="PROSITE" id="PS51084"/>
    </source>
</evidence>
<organism evidence="4 5">
    <name type="scientific">Candidatus Brennerbacteria bacterium RIFOXYD1_FULL_41_16</name>
    <dbReference type="NCBI Taxonomy" id="1797529"/>
    <lineage>
        <taxon>Bacteria</taxon>
        <taxon>Candidatus Brenneribacteriota</taxon>
    </lineage>
</organism>
<feature type="domain" description="HIT" evidence="3">
    <location>
        <begin position="4"/>
        <end position="107"/>
    </location>
</feature>
<evidence type="ECO:0000256" key="1">
    <source>
        <dbReference type="PIRSR" id="PIRSR601310-1"/>
    </source>
</evidence>
<dbReference type="PROSITE" id="PS51084">
    <property type="entry name" value="HIT_2"/>
    <property type="match status" value="1"/>
</dbReference>
<evidence type="ECO:0000256" key="2">
    <source>
        <dbReference type="PROSITE-ProRule" id="PRU00464"/>
    </source>
</evidence>
<dbReference type="PANTHER" id="PTHR46648:SF1">
    <property type="entry name" value="ADENOSINE 5'-MONOPHOSPHORAMIDASE HNT1"/>
    <property type="match status" value="1"/>
</dbReference>
<dbReference type="STRING" id="1797529.A2570_01905"/>
<dbReference type="InterPro" id="IPR011146">
    <property type="entry name" value="HIT-like"/>
</dbReference>
<dbReference type="EMBL" id="MHHY01000007">
    <property type="protein sequence ID" value="OGY40482.1"/>
    <property type="molecule type" value="Genomic_DNA"/>
</dbReference>